<reference evidence="4 5" key="1">
    <citation type="submission" date="2019-05" db="EMBL/GenBank/DDBJ databases">
        <title>Another draft genome of Portunus trituberculatus and its Hox gene families provides insights of decapod evolution.</title>
        <authorList>
            <person name="Jeong J.-H."/>
            <person name="Song I."/>
            <person name="Kim S."/>
            <person name="Choi T."/>
            <person name="Kim D."/>
            <person name="Ryu S."/>
            <person name="Kim W."/>
        </authorList>
    </citation>
    <scope>NUCLEOTIDE SEQUENCE [LARGE SCALE GENOMIC DNA]</scope>
    <source>
        <tissue evidence="4">Muscle</tissue>
    </source>
</reference>
<keyword evidence="5" id="KW-1185">Reference proteome</keyword>
<proteinExistence type="inferred from homology"/>
<dbReference type="Pfam" id="PF00060">
    <property type="entry name" value="Lig_chan"/>
    <property type="match status" value="1"/>
</dbReference>
<dbReference type="GO" id="GO:0016020">
    <property type="term" value="C:membrane"/>
    <property type="evidence" value="ECO:0007669"/>
    <property type="project" value="InterPro"/>
</dbReference>
<protein>
    <recommendedName>
        <fullName evidence="3">Ionotropic glutamate receptor C-terminal domain-containing protein</fullName>
    </recommendedName>
</protein>
<evidence type="ECO:0000256" key="2">
    <source>
        <dbReference type="SAM" id="Phobius"/>
    </source>
</evidence>
<feature type="domain" description="Ionotropic glutamate receptor C-terminal" evidence="3">
    <location>
        <begin position="38"/>
        <end position="84"/>
    </location>
</feature>
<feature type="transmembrane region" description="Helical" evidence="2">
    <location>
        <begin position="42"/>
        <end position="60"/>
    </location>
</feature>
<gene>
    <name evidence="4" type="ORF">E2C01_082210</name>
</gene>
<keyword evidence="2" id="KW-0812">Transmembrane</keyword>
<evidence type="ECO:0000256" key="1">
    <source>
        <dbReference type="ARBA" id="ARBA00008685"/>
    </source>
</evidence>
<organism evidence="4 5">
    <name type="scientific">Portunus trituberculatus</name>
    <name type="common">Swimming crab</name>
    <name type="synonym">Neptunus trituberculatus</name>
    <dbReference type="NCBI Taxonomy" id="210409"/>
    <lineage>
        <taxon>Eukaryota</taxon>
        <taxon>Metazoa</taxon>
        <taxon>Ecdysozoa</taxon>
        <taxon>Arthropoda</taxon>
        <taxon>Crustacea</taxon>
        <taxon>Multicrustacea</taxon>
        <taxon>Malacostraca</taxon>
        <taxon>Eumalacostraca</taxon>
        <taxon>Eucarida</taxon>
        <taxon>Decapoda</taxon>
        <taxon>Pleocyemata</taxon>
        <taxon>Brachyura</taxon>
        <taxon>Eubrachyura</taxon>
        <taxon>Portunoidea</taxon>
        <taxon>Portunidae</taxon>
        <taxon>Portuninae</taxon>
        <taxon>Portunus</taxon>
    </lineage>
</organism>
<dbReference type="EMBL" id="VSRR010074214">
    <property type="protein sequence ID" value="MPC87349.1"/>
    <property type="molecule type" value="Genomic_DNA"/>
</dbReference>
<keyword evidence="2" id="KW-0472">Membrane</keyword>
<dbReference type="InterPro" id="IPR001320">
    <property type="entry name" value="Iontro_rcpt_C"/>
</dbReference>
<evidence type="ECO:0000313" key="5">
    <source>
        <dbReference type="Proteomes" id="UP000324222"/>
    </source>
</evidence>
<dbReference type="Gene3D" id="1.10.287.70">
    <property type="match status" value="1"/>
</dbReference>
<name>A0A5B7IYH1_PORTR</name>
<sequence>MTTWLRDNPRDGQTSLVDEALRTLLGQNLSVGCRRMGSRAKLVLGAWLIFALVIGSAYRGNLTAFLTIPKYPPRPETLPQLVEVVDRCVCKVRIQKKLCSLTTTILSRPER</sequence>
<evidence type="ECO:0000259" key="3">
    <source>
        <dbReference type="Pfam" id="PF00060"/>
    </source>
</evidence>
<accession>A0A5B7IYH1</accession>
<comment type="similarity">
    <text evidence="1">Belongs to the glutamate-gated ion channel (TC 1.A.10.1) family.</text>
</comment>
<evidence type="ECO:0000313" key="4">
    <source>
        <dbReference type="EMBL" id="MPC87349.1"/>
    </source>
</evidence>
<dbReference type="Proteomes" id="UP000324222">
    <property type="component" value="Unassembled WGS sequence"/>
</dbReference>
<dbReference type="GO" id="GO:0015276">
    <property type="term" value="F:ligand-gated monoatomic ion channel activity"/>
    <property type="evidence" value="ECO:0007669"/>
    <property type="project" value="InterPro"/>
</dbReference>
<keyword evidence="2" id="KW-1133">Transmembrane helix</keyword>
<dbReference type="PROSITE" id="PS51257">
    <property type="entry name" value="PROKAR_LIPOPROTEIN"/>
    <property type="match status" value="1"/>
</dbReference>
<comment type="caution">
    <text evidence="4">The sequence shown here is derived from an EMBL/GenBank/DDBJ whole genome shotgun (WGS) entry which is preliminary data.</text>
</comment>
<dbReference type="AlphaFoldDB" id="A0A5B7IYH1"/>